<protein>
    <submittedName>
        <fullName evidence="2">Uncharacterized protein</fullName>
    </submittedName>
</protein>
<reference evidence="2 3" key="1">
    <citation type="journal article" date="2019" name="Philos. Trans. R. Soc. Lond., B, Biol. Sci.">
        <title>Ant behaviour and brain gene expression of defending hosts depend on the ecological success of the intruding social parasite.</title>
        <authorList>
            <person name="Kaur R."/>
            <person name="Stoldt M."/>
            <person name="Jongepier E."/>
            <person name="Feldmeyer B."/>
            <person name="Menzel F."/>
            <person name="Bornberg-Bauer E."/>
            <person name="Foitzik S."/>
        </authorList>
    </citation>
    <scope>NUCLEOTIDE SEQUENCE [LARGE SCALE GENOMIC DNA]</scope>
    <source>
        <tissue evidence="2">Whole body</tissue>
    </source>
</reference>
<evidence type="ECO:0000313" key="3">
    <source>
        <dbReference type="Proteomes" id="UP000310200"/>
    </source>
</evidence>
<dbReference type="Proteomes" id="UP000310200">
    <property type="component" value="Unassembled WGS sequence"/>
</dbReference>
<feature type="region of interest" description="Disordered" evidence="1">
    <location>
        <begin position="1"/>
        <end position="31"/>
    </location>
</feature>
<sequence>KGERRGGGWKTEGAEERAPRARERDGYADTDPSCRWPLRQICGSPRPIVERRGKRVIESGSGHPAWIWVPAALLAIVRSVSPGVFLSSRSKTPFPPGCRGMMRCSDDGAISARSLSRPSRSPSAEIEFDQSDLCGRPLSPWFRRHGD</sequence>
<feature type="compositionally biased region" description="Basic and acidic residues" evidence="1">
    <location>
        <begin position="1"/>
        <end position="27"/>
    </location>
</feature>
<dbReference type="AlphaFoldDB" id="A0A4S2KPI6"/>
<name>A0A4S2KPI6_9HYME</name>
<feature type="non-terminal residue" evidence="2">
    <location>
        <position position="1"/>
    </location>
</feature>
<evidence type="ECO:0000313" key="2">
    <source>
        <dbReference type="EMBL" id="TGZ49758.1"/>
    </source>
</evidence>
<accession>A0A4S2KPI6</accession>
<organism evidence="2 3">
    <name type="scientific">Temnothorax longispinosus</name>
    <dbReference type="NCBI Taxonomy" id="300112"/>
    <lineage>
        <taxon>Eukaryota</taxon>
        <taxon>Metazoa</taxon>
        <taxon>Ecdysozoa</taxon>
        <taxon>Arthropoda</taxon>
        <taxon>Hexapoda</taxon>
        <taxon>Insecta</taxon>
        <taxon>Pterygota</taxon>
        <taxon>Neoptera</taxon>
        <taxon>Endopterygota</taxon>
        <taxon>Hymenoptera</taxon>
        <taxon>Apocrita</taxon>
        <taxon>Aculeata</taxon>
        <taxon>Formicoidea</taxon>
        <taxon>Formicidae</taxon>
        <taxon>Myrmicinae</taxon>
        <taxon>Temnothorax</taxon>
    </lineage>
</organism>
<comment type="caution">
    <text evidence="2">The sequence shown here is derived from an EMBL/GenBank/DDBJ whole genome shotgun (WGS) entry which is preliminary data.</text>
</comment>
<dbReference type="EMBL" id="QBLH01002107">
    <property type="protein sequence ID" value="TGZ49758.1"/>
    <property type="molecule type" value="Genomic_DNA"/>
</dbReference>
<proteinExistence type="predicted"/>
<gene>
    <name evidence="2" type="ORF">DBV15_01240</name>
</gene>
<evidence type="ECO:0000256" key="1">
    <source>
        <dbReference type="SAM" id="MobiDB-lite"/>
    </source>
</evidence>
<keyword evidence="3" id="KW-1185">Reference proteome</keyword>